<evidence type="ECO:0000313" key="11">
    <source>
        <dbReference type="Proteomes" id="UP000515162"/>
    </source>
</evidence>
<keyword evidence="8" id="KW-0288">FMN</keyword>
<organism evidence="11 12">
    <name type="scientific">Drosophila mauritiana</name>
    <name type="common">Fruit fly</name>
    <dbReference type="NCBI Taxonomy" id="7226"/>
    <lineage>
        <taxon>Eukaryota</taxon>
        <taxon>Metazoa</taxon>
        <taxon>Ecdysozoa</taxon>
        <taxon>Arthropoda</taxon>
        <taxon>Hexapoda</taxon>
        <taxon>Insecta</taxon>
        <taxon>Pterygota</taxon>
        <taxon>Neoptera</taxon>
        <taxon>Endopterygota</taxon>
        <taxon>Diptera</taxon>
        <taxon>Brachycera</taxon>
        <taxon>Muscomorpha</taxon>
        <taxon>Ephydroidea</taxon>
        <taxon>Drosophilidae</taxon>
        <taxon>Drosophila</taxon>
        <taxon>Sophophora</taxon>
    </lineage>
</organism>
<comment type="pathway">
    <text evidence="3">Cofactor metabolism; pyridoxal 5'-phosphate salvage; pyridoxal 5'-phosphate from pyridoxamine 5'-phosphate: step 1/1.</text>
</comment>
<sequence>MSTVLVQKLWCSLWSAGSLSRFAQHMSHASHQVSYIGSEEQRVYEEPHVIFQNWLMAAQKEAPQVRPRLACMATVDKSGEPVTRLTSIEEVNSNGITFFTTLGSRQAGEISANPHVSLHFNWAPLMRSVRIAGSAHQLTEEQVRDQFRRFPRHVQMSITHGPRYAAAEWQSRSGFFARIGERLNTWLGKQPEEIPMPHNWGGYILTPSLFEFGMLSGEKAGRTRVRFRRCLEMPRGTRVGNVQAERQDWVYDSCEEN</sequence>
<comment type="cofactor">
    <cofactor evidence="1">
        <name>FMN</name>
        <dbReference type="ChEBI" id="CHEBI:58210"/>
    </cofactor>
</comment>
<keyword evidence="7" id="KW-0285">Flavoprotein</keyword>
<dbReference type="RefSeq" id="XP_033166346.1">
    <property type="nucleotide sequence ID" value="XM_033310455.1"/>
</dbReference>
<keyword evidence="9" id="KW-0560">Oxidoreductase</keyword>
<evidence type="ECO:0000256" key="8">
    <source>
        <dbReference type="ARBA" id="ARBA00022643"/>
    </source>
</evidence>
<reference evidence="12" key="1">
    <citation type="submission" date="2025-08" db="UniProtKB">
        <authorList>
            <consortium name="RefSeq"/>
        </authorList>
    </citation>
    <scope>IDENTIFICATION</scope>
    <source>
        <strain evidence="12">Mau12</strain>
        <tissue evidence="12">Whole Body</tissue>
    </source>
</reference>
<dbReference type="InterPro" id="IPR000659">
    <property type="entry name" value="Pyridox_Oxase"/>
</dbReference>
<dbReference type="GO" id="GO:0004733">
    <property type="term" value="F:pyridoxamine phosphate oxidase activity"/>
    <property type="evidence" value="ECO:0007669"/>
    <property type="project" value="UniProtKB-EC"/>
</dbReference>
<dbReference type="Proteomes" id="UP000515162">
    <property type="component" value="Chromosome 3R"/>
</dbReference>
<dbReference type="PANTHER" id="PTHR10851:SF0">
    <property type="entry name" value="PYRIDOXINE-5'-PHOSPHATE OXIDASE"/>
    <property type="match status" value="1"/>
</dbReference>
<dbReference type="EC" id="1.4.3.5" evidence="6"/>
<dbReference type="UniPathway" id="UPA01068">
    <property type="reaction ID" value="UER00304"/>
</dbReference>
<dbReference type="Gene3D" id="2.30.110.10">
    <property type="entry name" value="Electron Transport, Fmn-binding Protein, Chain A"/>
    <property type="match status" value="1"/>
</dbReference>
<comment type="function">
    <text evidence="2">Catalyzes the oxidation of either pyridoxine 5'-phosphate (PNP) or pyridoxamine 5'-phosphate (PMP) into pyridoxal 5'-phosphate (PLP).</text>
</comment>
<evidence type="ECO:0000256" key="7">
    <source>
        <dbReference type="ARBA" id="ARBA00022630"/>
    </source>
</evidence>
<dbReference type="FunFam" id="2.30.110.10:FF:000055">
    <property type="entry name" value="GM10976"/>
    <property type="match status" value="1"/>
</dbReference>
<accession>A0A6P8KSW9</accession>
<dbReference type="PIRSF" id="PIRSF000190">
    <property type="entry name" value="Pyd_amn-ph_oxd"/>
    <property type="match status" value="1"/>
</dbReference>
<keyword evidence="11" id="KW-1185">Reference proteome</keyword>
<evidence type="ECO:0000256" key="3">
    <source>
        <dbReference type="ARBA" id="ARBA00004738"/>
    </source>
</evidence>
<dbReference type="PANTHER" id="PTHR10851">
    <property type="entry name" value="PYRIDOXINE-5-PHOSPHATE OXIDASE"/>
    <property type="match status" value="1"/>
</dbReference>
<comment type="pathway">
    <text evidence="4">Cofactor metabolism; pyridoxal 5'-phosphate salvage; pyridoxal 5'-phosphate from pyridoxine 5'-phosphate: step 1/1.</text>
</comment>
<dbReference type="InterPro" id="IPR012349">
    <property type="entry name" value="Split_barrel_FMN-bd"/>
</dbReference>
<evidence type="ECO:0000256" key="4">
    <source>
        <dbReference type="ARBA" id="ARBA00005037"/>
    </source>
</evidence>
<dbReference type="GO" id="GO:0010181">
    <property type="term" value="F:FMN binding"/>
    <property type="evidence" value="ECO:0007669"/>
    <property type="project" value="InterPro"/>
</dbReference>
<evidence type="ECO:0000313" key="12">
    <source>
        <dbReference type="RefSeq" id="XP_033166346.1"/>
    </source>
</evidence>
<evidence type="ECO:0000256" key="1">
    <source>
        <dbReference type="ARBA" id="ARBA00001917"/>
    </source>
</evidence>
<name>A0A6P8KSW9_DROMA</name>
<dbReference type="GO" id="GO:0008615">
    <property type="term" value="P:pyridoxine biosynthetic process"/>
    <property type="evidence" value="ECO:0007669"/>
    <property type="project" value="InterPro"/>
</dbReference>
<evidence type="ECO:0000256" key="9">
    <source>
        <dbReference type="ARBA" id="ARBA00023002"/>
    </source>
</evidence>
<protein>
    <recommendedName>
        <fullName evidence="6">pyridoxal 5'-phosphate synthase</fullName>
        <ecNumber evidence="6">1.4.3.5</ecNumber>
    </recommendedName>
</protein>
<evidence type="ECO:0000256" key="2">
    <source>
        <dbReference type="ARBA" id="ARBA00003691"/>
    </source>
</evidence>
<comment type="similarity">
    <text evidence="5">Belongs to the pyridoxamine 5'-phosphate oxidase family.</text>
</comment>
<dbReference type="Pfam" id="PF01243">
    <property type="entry name" value="PNPOx_N"/>
    <property type="match status" value="1"/>
</dbReference>
<feature type="domain" description="Pyridoxamine 5'-phosphate oxidase N-terminal" evidence="10">
    <location>
        <begin position="66"/>
        <end position="169"/>
    </location>
</feature>
<dbReference type="GeneID" id="117144986"/>
<evidence type="ECO:0000259" key="10">
    <source>
        <dbReference type="Pfam" id="PF01243"/>
    </source>
</evidence>
<dbReference type="InterPro" id="IPR011576">
    <property type="entry name" value="Pyridox_Oxase_N"/>
</dbReference>
<dbReference type="AlphaFoldDB" id="A0A6P8KSW9"/>
<evidence type="ECO:0000256" key="5">
    <source>
        <dbReference type="ARBA" id="ARBA00007301"/>
    </source>
</evidence>
<gene>
    <name evidence="12" type="primary">LOC117144986</name>
</gene>
<proteinExistence type="inferred from homology"/>
<dbReference type="SUPFAM" id="SSF50475">
    <property type="entry name" value="FMN-binding split barrel"/>
    <property type="match status" value="1"/>
</dbReference>
<evidence type="ECO:0000256" key="6">
    <source>
        <dbReference type="ARBA" id="ARBA00012801"/>
    </source>
</evidence>